<reference evidence="8" key="1">
    <citation type="journal article" date="2021" name="Sci. Adv.">
        <title>The American lobster genome reveals insights on longevity, neural, and immune adaptations.</title>
        <authorList>
            <person name="Polinski J.M."/>
            <person name="Zimin A.V."/>
            <person name="Clark K.F."/>
            <person name="Kohn A.B."/>
            <person name="Sadowski N."/>
            <person name="Timp W."/>
            <person name="Ptitsyn A."/>
            <person name="Khanna P."/>
            <person name="Romanova D.Y."/>
            <person name="Williams P."/>
            <person name="Greenwood S.J."/>
            <person name="Moroz L.L."/>
            <person name="Walt D.R."/>
            <person name="Bodnar A.G."/>
        </authorList>
    </citation>
    <scope>NUCLEOTIDE SEQUENCE</scope>
    <source>
        <strain evidence="8">GMGI-L3</strain>
    </source>
</reference>
<gene>
    <name evidence="8" type="primary">ndufaf7-L</name>
    <name evidence="8" type="ORF">Hamer_G002571</name>
</gene>
<evidence type="ECO:0000313" key="9">
    <source>
        <dbReference type="Proteomes" id="UP000747542"/>
    </source>
</evidence>
<dbReference type="EC" id="2.1.1.320" evidence="7"/>
<dbReference type="InterPro" id="IPR038375">
    <property type="entry name" value="NDUFAF7_sf"/>
</dbReference>
<comment type="function">
    <text evidence="7">Arginine methyltransferase involved in the assembly or stability of mitochondrial NADH:ubiquinone oxidoreductase complex (complex I).</text>
</comment>
<evidence type="ECO:0000256" key="4">
    <source>
        <dbReference type="ARBA" id="ARBA00022679"/>
    </source>
</evidence>
<keyword evidence="9" id="KW-1185">Reference proteome</keyword>
<proteinExistence type="inferred from homology"/>
<dbReference type="GO" id="GO:0005739">
    <property type="term" value="C:mitochondrion"/>
    <property type="evidence" value="ECO:0007669"/>
    <property type="project" value="UniProtKB-SubCell"/>
</dbReference>
<evidence type="ECO:0000256" key="5">
    <source>
        <dbReference type="ARBA" id="ARBA00023128"/>
    </source>
</evidence>
<keyword evidence="4 7" id="KW-0808">Transferase</keyword>
<dbReference type="Proteomes" id="UP000747542">
    <property type="component" value="Unassembled WGS sequence"/>
</dbReference>
<dbReference type="AlphaFoldDB" id="A0A8J5K6I3"/>
<dbReference type="Gene3D" id="3.40.50.12710">
    <property type="match status" value="1"/>
</dbReference>
<comment type="caution">
    <text evidence="8">The sequence shown here is derived from an EMBL/GenBank/DDBJ whole genome shotgun (WGS) entry which is preliminary data.</text>
</comment>
<keyword evidence="3 7" id="KW-0489">Methyltransferase</keyword>
<evidence type="ECO:0000256" key="3">
    <source>
        <dbReference type="ARBA" id="ARBA00022603"/>
    </source>
</evidence>
<dbReference type="EMBL" id="JAHLQT010020073">
    <property type="protein sequence ID" value="KAG7168494.1"/>
    <property type="molecule type" value="Genomic_DNA"/>
</dbReference>
<evidence type="ECO:0000256" key="2">
    <source>
        <dbReference type="ARBA" id="ARBA00005891"/>
    </source>
</evidence>
<dbReference type="GO" id="GO:0032259">
    <property type="term" value="P:methylation"/>
    <property type="evidence" value="ECO:0007669"/>
    <property type="project" value="UniProtKB-KW"/>
</dbReference>
<comment type="similarity">
    <text evidence="2 7">Belongs to the NDUFAF7 family.</text>
</comment>
<sequence length="162" mass="18966">MFLAHEFFDVLPIHKIRRTKEGWREVLIDIDEDDGPHHLRYVLSRTPTPATKIYIQPEDTRDEIEVCPDAAVYCGELANRIEEDGGIALIMDYGHDNKTTSTFRNLLKQCKQEERKFLISGYKMLVEKEQMGERFKFLAFFPAVVKDFLIKYPPAGFYMNNE</sequence>
<accession>A0A8J5K6I3</accession>
<dbReference type="Pfam" id="PF02636">
    <property type="entry name" value="Methyltransf_28"/>
    <property type="match status" value="1"/>
</dbReference>
<organism evidence="8 9">
    <name type="scientific">Homarus americanus</name>
    <name type="common">American lobster</name>
    <dbReference type="NCBI Taxonomy" id="6706"/>
    <lineage>
        <taxon>Eukaryota</taxon>
        <taxon>Metazoa</taxon>
        <taxon>Ecdysozoa</taxon>
        <taxon>Arthropoda</taxon>
        <taxon>Crustacea</taxon>
        <taxon>Multicrustacea</taxon>
        <taxon>Malacostraca</taxon>
        <taxon>Eumalacostraca</taxon>
        <taxon>Eucarida</taxon>
        <taxon>Decapoda</taxon>
        <taxon>Pleocyemata</taxon>
        <taxon>Astacidea</taxon>
        <taxon>Nephropoidea</taxon>
        <taxon>Nephropidae</taxon>
        <taxon>Homarus</taxon>
    </lineage>
</organism>
<keyword evidence="5 7" id="KW-0496">Mitochondrion</keyword>
<dbReference type="PANTHER" id="PTHR12049:SF7">
    <property type="entry name" value="PROTEIN ARGININE METHYLTRANSFERASE NDUFAF7, MITOCHONDRIAL"/>
    <property type="match status" value="1"/>
</dbReference>
<dbReference type="PANTHER" id="PTHR12049">
    <property type="entry name" value="PROTEIN ARGININE METHYLTRANSFERASE NDUFAF7, MITOCHONDRIAL"/>
    <property type="match status" value="1"/>
</dbReference>
<dbReference type="SUPFAM" id="SSF53335">
    <property type="entry name" value="S-adenosyl-L-methionine-dependent methyltransferases"/>
    <property type="match status" value="1"/>
</dbReference>
<name>A0A8J5K6I3_HOMAM</name>
<dbReference type="InterPro" id="IPR029063">
    <property type="entry name" value="SAM-dependent_MTases_sf"/>
</dbReference>
<evidence type="ECO:0000256" key="1">
    <source>
        <dbReference type="ARBA" id="ARBA00004173"/>
    </source>
</evidence>
<dbReference type="GO" id="GO:0032981">
    <property type="term" value="P:mitochondrial respiratory chain complex I assembly"/>
    <property type="evidence" value="ECO:0007669"/>
    <property type="project" value="TreeGrafter"/>
</dbReference>
<evidence type="ECO:0000256" key="6">
    <source>
        <dbReference type="ARBA" id="ARBA00048612"/>
    </source>
</evidence>
<comment type="catalytic activity">
    <reaction evidence="6 7">
        <text>L-arginyl-[protein] + 2 S-adenosyl-L-methionine = N(omega),N(omega)'-dimethyl-L-arginyl-[protein] + 2 S-adenosyl-L-homocysteine + 2 H(+)</text>
        <dbReference type="Rhea" id="RHEA:48108"/>
        <dbReference type="Rhea" id="RHEA-COMP:10532"/>
        <dbReference type="Rhea" id="RHEA-COMP:11992"/>
        <dbReference type="ChEBI" id="CHEBI:15378"/>
        <dbReference type="ChEBI" id="CHEBI:29965"/>
        <dbReference type="ChEBI" id="CHEBI:57856"/>
        <dbReference type="ChEBI" id="CHEBI:59789"/>
        <dbReference type="ChEBI" id="CHEBI:88221"/>
        <dbReference type="EC" id="2.1.1.320"/>
    </reaction>
</comment>
<dbReference type="InterPro" id="IPR003788">
    <property type="entry name" value="NDUFAF7"/>
</dbReference>
<comment type="subcellular location">
    <subcellularLocation>
        <location evidence="1 7">Mitochondrion</location>
    </subcellularLocation>
</comment>
<protein>
    <recommendedName>
        <fullName evidence="7">Protein arginine methyltransferase NDUFAF7</fullName>
        <ecNumber evidence="7">2.1.1.320</ecNumber>
    </recommendedName>
</protein>
<evidence type="ECO:0000313" key="8">
    <source>
        <dbReference type="EMBL" id="KAG7168494.1"/>
    </source>
</evidence>
<evidence type="ECO:0000256" key="7">
    <source>
        <dbReference type="RuleBase" id="RU364114"/>
    </source>
</evidence>
<dbReference type="GO" id="GO:0035243">
    <property type="term" value="F:protein-arginine omega-N symmetric methyltransferase activity"/>
    <property type="evidence" value="ECO:0007669"/>
    <property type="project" value="UniProtKB-EC"/>
</dbReference>